<feature type="domain" description="Beta-mannosidase-like galactose-binding" evidence="7">
    <location>
        <begin position="10"/>
        <end position="178"/>
    </location>
</feature>
<dbReference type="Gene3D" id="2.60.120.260">
    <property type="entry name" value="Galactose-binding domain-like"/>
    <property type="match status" value="1"/>
</dbReference>
<dbReference type="EMBL" id="BAAALT010000130">
    <property type="protein sequence ID" value="GAA1815264.1"/>
    <property type="molecule type" value="Genomic_DNA"/>
</dbReference>
<dbReference type="Proteomes" id="UP001500218">
    <property type="component" value="Unassembled WGS sequence"/>
</dbReference>
<evidence type="ECO:0000259" key="7">
    <source>
        <dbReference type="Pfam" id="PF22666"/>
    </source>
</evidence>
<gene>
    <name evidence="8" type="ORF">GCM10009682_40440</name>
</gene>
<dbReference type="InterPro" id="IPR036156">
    <property type="entry name" value="Beta-gal/glucu_dom_sf"/>
</dbReference>
<organism evidence="8 9">
    <name type="scientific">Luedemannella flava</name>
    <dbReference type="NCBI Taxonomy" id="349316"/>
    <lineage>
        <taxon>Bacteria</taxon>
        <taxon>Bacillati</taxon>
        <taxon>Actinomycetota</taxon>
        <taxon>Actinomycetes</taxon>
        <taxon>Micromonosporales</taxon>
        <taxon>Micromonosporaceae</taxon>
        <taxon>Luedemannella</taxon>
    </lineage>
</organism>
<evidence type="ECO:0000256" key="2">
    <source>
        <dbReference type="ARBA" id="ARBA00007401"/>
    </source>
</evidence>
<comment type="similarity">
    <text evidence="2">Belongs to the glycosyl hydrolase 2 family.</text>
</comment>
<dbReference type="Pfam" id="PF22666">
    <property type="entry name" value="Glyco_hydro_2_N2"/>
    <property type="match status" value="1"/>
</dbReference>
<sequence>MTYRDLHEGWTLSAVGGTPVPVAGVAATVPGCVHTDLLAADLIPDPYLDDNEVELAWIGRTDWRYETTFAWSGAAGERVELVCAGLDTIAEVVVNGTVVGATRNQHRSYRFDVTALLRPGDNSIAITFTSAYTYAEGVRDALGELPNAYPQPFNFIRKMACNFGWDWGPTLVTAGIWRPIGLHSYSTARFDRVRPLVTLDPDGNGRVDVHVDVARVGTDVPLLVTARVGALSVTGKVTEGADSAVVELVVPQPARWFPRGYGEPALHELTVTLATTDEVPLDTFGRRIGFRTVELDTAPDEIGERFAIVVNGEPVLVKGANWIPDDSFPTRVDRARYAARIAQATDANLNLLRVWGGGLYESEDFYELCDAAGVLVWQDFLFACAAYPEEEPLATEVEAEAREQVARLAPHPSLVLWNGNNENIEGWHSWGWRPAVDDRTWGRGYYLELLPKIVAEVDPTRPYWPGSPYSGSMDRDPLDDRYGTKHIWDVWNRRDYTGYRDYVPRFAAEFGFQAPPTFATLRRSVSDDPLAPDSAGVLHHQKADDGNGKLARGLAHHFGPAADFDEWHYLTQVNQARALTLGVEHFRSHWPVCTGTVIWQLNDCWPVTSWAAVDGDGRRKPLWYALRRVYADRLLTVQPRGDGLVVAVVNDAATPWPADVTLVRRSLTGEPLATHVESVRVPPRSVHLVTVPERLAAAGDPARELLVASCGQWRRALWFFAEDRDIDYPAPDFAAEVTPAEGGVTVTVTARTLLRDLVLQPDRVDPAATVDEALVTLLPGETIRFQVTGLTTAAAAELTSAPVLRCVNDAGRLPR</sequence>
<dbReference type="SUPFAM" id="SSF49785">
    <property type="entry name" value="Galactose-binding domain-like"/>
    <property type="match status" value="1"/>
</dbReference>
<evidence type="ECO:0000259" key="6">
    <source>
        <dbReference type="Pfam" id="PF00703"/>
    </source>
</evidence>
<protein>
    <recommendedName>
        <fullName evidence="3">beta-mannosidase</fullName>
        <ecNumber evidence="3">3.2.1.25</ecNumber>
    </recommendedName>
</protein>
<reference evidence="9" key="1">
    <citation type="journal article" date="2019" name="Int. J. Syst. Evol. Microbiol.">
        <title>The Global Catalogue of Microorganisms (GCM) 10K type strain sequencing project: providing services to taxonomists for standard genome sequencing and annotation.</title>
        <authorList>
            <consortium name="The Broad Institute Genomics Platform"/>
            <consortium name="The Broad Institute Genome Sequencing Center for Infectious Disease"/>
            <person name="Wu L."/>
            <person name="Ma J."/>
        </authorList>
    </citation>
    <scope>NUCLEOTIDE SEQUENCE [LARGE SCALE GENOMIC DNA]</scope>
    <source>
        <strain evidence="9">JCM 13250</strain>
    </source>
</reference>
<dbReference type="InterPro" id="IPR008979">
    <property type="entry name" value="Galactose-bd-like_sf"/>
</dbReference>
<evidence type="ECO:0000256" key="1">
    <source>
        <dbReference type="ARBA" id="ARBA00000829"/>
    </source>
</evidence>
<evidence type="ECO:0000256" key="3">
    <source>
        <dbReference type="ARBA" id="ARBA00012754"/>
    </source>
</evidence>
<evidence type="ECO:0000256" key="5">
    <source>
        <dbReference type="ARBA" id="ARBA00023295"/>
    </source>
</evidence>
<dbReference type="SUPFAM" id="SSF51445">
    <property type="entry name" value="(Trans)glycosidases"/>
    <property type="match status" value="1"/>
</dbReference>
<evidence type="ECO:0000313" key="8">
    <source>
        <dbReference type="EMBL" id="GAA1815264.1"/>
    </source>
</evidence>
<keyword evidence="9" id="KW-1185">Reference proteome</keyword>
<keyword evidence="4 8" id="KW-0378">Hydrolase</keyword>
<dbReference type="InterPro" id="IPR017853">
    <property type="entry name" value="GH"/>
</dbReference>
<accession>A0ABP4YJW4</accession>
<dbReference type="InterPro" id="IPR050887">
    <property type="entry name" value="Beta-mannosidase_GH2"/>
</dbReference>
<comment type="catalytic activity">
    <reaction evidence="1">
        <text>Hydrolysis of terminal, non-reducing beta-D-mannose residues in beta-D-mannosides.</text>
        <dbReference type="EC" id="3.2.1.25"/>
    </reaction>
</comment>
<comment type="caution">
    <text evidence="8">The sequence shown here is derived from an EMBL/GenBank/DDBJ whole genome shotgun (WGS) entry which is preliminary data.</text>
</comment>
<dbReference type="PANTHER" id="PTHR43730:SF1">
    <property type="entry name" value="BETA-MANNOSIDASE"/>
    <property type="match status" value="1"/>
</dbReference>
<dbReference type="RefSeq" id="WP_344134421.1">
    <property type="nucleotide sequence ID" value="NZ_BAAALT010000130.1"/>
</dbReference>
<evidence type="ECO:0000313" key="9">
    <source>
        <dbReference type="Proteomes" id="UP001500218"/>
    </source>
</evidence>
<dbReference type="InterPro" id="IPR013783">
    <property type="entry name" value="Ig-like_fold"/>
</dbReference>
<dbReference type="PANTHER" id="PTHR43730">
    <property type="entry name" value="BETA-MANNOSIDASE"/>
    <property type="match status" value="1"/>
</dbReference>
<evidence type="ECO:0000256" key="4">
    <source>
        <dbReference type="ARBA" id="ARBA00022801"/>
    </source>
</evidence>
<dbReference type="GO" id="GO:0016787">
    <property type="term" value="F:hydrolase activity"/>
    <property type="evidence" value="ECO:0007669"/>
    <property type="project" value="UniProtKB-KW"/>
</dbReference>
<dbReference type="Gene3D" id="2.60.40.10">
    <property type="entry name" value="Immunoglobulins"/>
    <property type="match status" value="1"/>
</dbReference>
<dbReference type="EC" id="3.2.1.25" evidence="3"/>
<feature type="domain" description="Glycoside hydrolase family 2 immunoglobulin-like beta-sandwich" evidence="6">
    <location>
        <begin position="198"/>
        <end position="291"/>
    </location>
</feature>
<dbReference type="InterPro" id="IPR006102">
    <property type="entry name" value="Ig-like_GH2"/>
</dbReference>
<name>A0ABP4YJW4_9ACTN</name>
<dbReference type="SUPFAM" id="SSF49303">
    <property type="entry name" value="beta-Galactosidase/glucuronidase domain"/>
    <property type="match status" value="1"/>
</dbReference>
<dbReference type="Gene3D" id="3.20.20.80">
    <property type="entry name" value="Glycosidases"/>
    <property type="match status" value="1"/>
</dbReference>
<keyword evidence="5" id="KW-0326">Glycosidase</keyword>
<proteinExistence type="inferred from homology"/>
<dbReference type="InterPro" id="IPR054593">
    <property type="entry name" value="Beta-mannosidase-like_N2"/>
</dbReference>
<dbReference type="Pfam" id="PF00703">
    <property type="entry name" value="Glyco_hydro_2"/>
    <property type="match status" value="1"/>
</dbReference>